<evidence type="ECO:0000256" key="1">
    <source>
        <dbReference type="SAM" id="MobiDB-lite"/>
    </source>
</evidence>
<feature type="region of interest" description="Disordered" evidence="1">
    <location>
        <begin position="47"/>
        <end position="90"/>
    </location>
</feature>
<feature type="region of interest" description="Disordered" evidence="1">
    <location>
        <begin position="1"/>
        <end position="26"/>
    </location>
</feature>
<reference evidence="3" key="1">
    <citation type="journal article" date="2019" name="Int. J. Syst. Evol. Microbiol.">
        <title>The Global Catalogue of Microorganisms (GCM) 10K type strain sequencing project: providing services to taxonomists for standard genome sequencing and annotation.</title>
        <authorList>
            <consortium name="The Broad Institute Genomics Platform"/>
            <consortium name="The Broad Institute Genome Sequencing Center for Infectious Disease"/>
            <person name="Wu L."/>
            <person name="Ma J."/>
        </authorList>
    </citation>
    <scope>NUCLEOTIDE SEQUENCE [LARGE SCALE GENOMIC DNA]</scope>
    <source>
        <strain evidence="3">JCM 19129</strain>
    </source>
</reference>
<keyword evidence="3" id="KW-1185">Reference proteome</keyword>
<dbReference type="EMBL" id="BAABLW010000007">
    <property type="protein sequence ID" value="GAA4923463.1"/>
    <property type="molecule type" value="Genomic_DNA"/>
</dbReference>
<sequence length="90" mass="9344">MPKFSKTTKGPDGKPKTRVIETSHPATQVELLASGYTKVTTLATAATPKDVAETPGQEAAQPPADAKTPTPIPAPTPTPTRARGAKPDKK</sequence>
<organism evidence="2 3">
    <name type="scientific">Nesterenkonia rhizosphaerae</name>
    <dbReference type="NCBI Taxonomy" id="1348272"/>
    <lineage>
        <taxon>Bacteria</taxon>
        <taxon>Bacillati</taxon>
        <taxon>Actinomycetota</taxon>
        <taxon>Actinomycetes</taxon>
        <taxon>Micrococcales</taxon>
        <taxon>Micrococcaceae</taxon>
        <taxon>Nesterenkonia</taxon>
    </lineage>
</organism>
<comment type="caution">
    <text evidence="2">The sequence shown here is derived from an EMBL/GenBank/DDBJ whole genome shotgun (WGS) entry which is preliminary data.</text>
</comment>
<gene>
    <name evidence="2" type="ORF">GCM10025790_20730</name>
</gene>
<name>A0ABP9FZB2_9MICC</name>
<evidence type="ECO:0000313" key="2">
    <source>
        <dbReference type="EMBL" id="GAA4923463.1"/>
    </source>
</evidence>
<proteinExistence type="predicted"/>
<evidence type="ECO:0000313" key="3">
    <source>
        <dbReference type="Proteomes" id="UP001500368"/>
    </source>
</evidence>
<protein>
    <submittedName>
        <fullName evidence="2">Uncharacterized protein</fullName>
    </submittedName>
</protein>
<feature type="compositionally biased region" description="Basic and acidic residues" evidence="1">
    <location>
        <begin position="9"/>
        <end position="21"/>
    </location>
</feature>
<dbReference type="Proteomes" id="UP001500368">
    <property type="component" value="Unassembled WGS sequence"/>
</dbReference>
<dbReference type="RefSeq" id="WP_345477931.1">
    <property type="nucleotide sequence ID" value="NZ_BAABLW010000007.1"/>
</dbReference>
<accession>A0ABP9FZB2</accession>